<dbReference type="Gene3D" id="1.10.3210.30">
    <property type="match status" value="1"/>
</dbReference>
<dbReference type="InterPro" id="IPR001650">
    <property type="entry name" value="Helicase_C-like"/>
</dbReference>
<dbReference type="CDD" id="cd17930">
    <property type="entry name" value="DEXHc_cas3"/>
    <property type="match status" value="1"/>
</dbReference>
<dbReference type="Gene3D" id="3.40.50.300">
    <property type="entry name" value="P-loop containing nucleotide triphosphate hydrolases"/>
    <property type="match status" value="2"/>
</dbReference>
<dbReference type="PANTHER" id="PTHR47963">
    <property type="entry name" value="DEAD-BOX ATP-DEPENDENT RNA HELICASE 47, MITOCHONDRIAL"/>
    <property type="match status" value="1"/>
</dbReference>
<dbReference type="InterPro" id="IPR006474">
    <property type="entry name" value="Helicase_Cas3_CRISPR-ass_core"/>
</dbReference>
<dbReference type="PROSITE" id="PS51192">
    <property type="entry name" value="HELICASE_ATP_BIND_1"/>
    <property type="match status" value="1"/>
</dbReference>
<dbReference type="Pfam" id="PF18395">
    <property type="entry name" value="Cas3_C"/>
    <property type="match status" value="1"/>
</dbReference>
<dbReference type="InterPro" id="IPR027417">
    <property type="entry name" value="P-loop_NTPase"/>
</dbReference>
<keyword evidence="7" id="KW-0347">Helicase</keyword>
<dbReference type="RefSeq" id="WP_315571848.1">
    <property type="nucleotide sequence ID" value="NZ_CP118868.1"/>
</dbReference>
<evidence type="ECO:0000313" key="13">
    <source>
        <dbReference type="Proteomes" id="UP001220478"/>
    </source>
</evidence>
<evidence type="ECO:0000256" key="6">
    <source>
        <dbReference type="ARBA" id="ARBA00022801"/>
    </source>
</evidence>
<keyword evidence="9" id="KW-0051">Antiviral defense</keyword>
<dbReference type="Proteomes" id="UP001220478">
    <property type="component" value="Chromosome"/>
</dbReference>
<feature type="domain" description="HD Cas3-type" evidence="11">
    <location>
        <begin position="20"/>
        <end position="235"/>
    </location>
</feature>
<evidence type="ECO:0000259" key="10">
    <source>
        <dbReference type="PROSITE" id="PS51192"/>
    </source>
</evidence>
<dbReference type="InterPro" id="IPR006483">
    <property type="entry name" value="CRISPR-assoc_Cas3_HD"/>
</dbReference>
<evidence type="ECO:0000256" key="8">
    <source>
        <dbReference type="ARBA" id="ARBA00022840"/>
    </source>
</evidence>
<keyword evidence="5" id="KW-0547">Nucleotide-binding</keyword>
<evidence type="ECO:0000256" key="4">
    <source>
        <dbReference type="ARBA" id="ARBA00022723"/>
    </source>
</evidence>
<reference evidence="12 13" key="1">
    <citation type="submission" date="2023-02" db="EMBL/GenBank/DDBJ databases">
        <title>Novel Oscillospiraceae bacterial genomes.</title>
        <authorList>
            <person name="Srinivasan S."/>
            <person name="Austin M.N."/>
            <person name="Fiedler T.L."/>
            <person name="Strenk S.M."/>
            <person name="Agnew K.J."/>
            <person name="Nagana Gowda G.A."/>
            <person name="Raftery D."/>
            <person name="Beamer M.A."/>
            <person name="Achilles S.L."/>
            <person name="Wiesenfeld H.C."/>
            <person name="Fredricks D.N."/>
            <person name="Hillier S.L."/>
        </authorList>
    </citation>
    <scope>NUCLEOTIDE SEQUENCE [LARGE SCALE GENOMIC DNA]</scope>
    <source>
        <strain evidence="12 13">CHIC02 1186E3-8</strain>
    </source>
</reference>
<organism evidence="12 13">
    <name type="scientific">Amygdalobacter indicium</name>
    <dbReference type="NCBI Taxonomy" id="3029272"/>
    <lineage>
        <taxon>Bacteria</taxon>
        <taxon>Bacillati</taxon>
        <taxon>Bacillota</taxon>
        <taxon>Clostridia</taxon>
        <taxon>Eubacteriales</taxon>
        <taxon>Oscillospiraceae</taxon>
        <taxon>Amygdalobacter</taxon>
    </lineage>
</organism>
<dbReference type="SMART" id="SM00490">
    <property type="entry name" value="HELICc"/>
    <property type="match status" value="1"/>
</dbReference>
<keyword evidence="8" id="KW-0067">ATP-binding</keyword>
<accession>A0ABY8C552</accession>
<evidence type="ECO:0000256" key="3">
    <source>
        <dbReference type="ARBA" id="ARBA00022722"/>
    </source>
</evidence>
<dbReference type="InterPro" id="IPR014001">
    <property type="entry name" value="Helicase_ATP-bd"/>
</dbReference>
<keyword evidence="13" id="KW-1185">Reference proteome</keyword>
<feature type="domain" description="Helicase ATP-binding" evidence="10">
    <location>
        <begin position="301"/>
        <end position="500"/>
    </location>
</feature>
<dbReference type="PROSITE" id="PS51643">
    <property type="entry name" value="HD_CAS3"/>
    <property type="match status" value="1"/>
</dbReference>
<dbReference type="InterPro" id="IPR050547">
    <property type="entry name" value="DEAD_box_RNA_helicases"/>
</dbReference>
<evidence type="ECO:0000313" key="12">
    <source>
        <dbReference type="EMBL" id="WEG35736.1"/>
    </source>
</evidence>
<evidence type="ECO:0000259" key="11">
    <source>
        <dbReference type="PROSITE" id="PS51643"/>
    </source>
</evidence>
<dbReference type="SMART" id="SM00487">
    <property type="entry name" value="DEXDc"/>
    <property type="match status" value="1"/>
</dbReference>
<keyword evidence="3" id="KW-0540">Nuclease</keyword>
<dbReference type="Pfam" id="PF18019">
    <property type="entry name" value="Cas3_HD"/>
    <property type="match status" value="1"/>
</dbReference>
<dbReference type="EMBL" id="CP118868">
    <property type="protein sequence ID" value="WEG35736.1"/>
    <property type="molecule type" value="Genomic_DNA"/>
</dbReference>
<dbReference type="CDD" id="cd09641">
    <property type="entry name" value="Cas3''_I"/>
    <property type="match status" value="1"/>
</dbReference>
<dbReference type="InterPro" id="IPR038257">
    <property type="entry name" value="CRISPR-assoc_Cas3_HD_sf"/>
</dbReference>
<comment type="similarity">
    <text evidence="2">In the central section; belongs to the CRISPR-associated helicase Cas3 family.</text>
</comment>
<dbReference type="SUPFAM" id="SSF52540">
    <property type="entry name" value="P-loop containing nucleoside triphosphate hydrolases"/>
    <property type="match status" value="1"/>
</dbReference>
<dbReference type="InterPro" id="IPR011545">
    <property type="entry name" value="DEAD/DEAH_box_helicase_dom"/>
</dbReference>
<name>A0ABY8C552_9FIRM</name>
<gene>
    <name evidence="12" type="primary">cas3</name>
    <name evidence="12" type="ORF">PYS61_00820</name>
</gene>
<evidence type="ECO:0000256" key="7">
    <source>
        <dbReference type="ARBA" id="ARBA00022806"/>
    </source>
</evidence>
<evidence type="ECO:0000256" key="2">
    <source>
        <dbReference type="ARBA" id="ARBA00009046"/>
    </source>
</evidence>
<sequence length="924" mass="104961">MKQQKLIANLWAKKNRDENGKPMWLPLAVHLNDTMEVCGLLYEHWLSPGAAYFLQKALESEKSDTADKTTLLKNLCKFLGAVHDIGKATPIFQTKKSKSGDRELDEVINNKLKQAGFTDLDAYISNKKEEIYHNVSGQYILTDFGVNFCVADIVGAHHGRPVSKKESDRAASYTSSFYQTDDEQSEIAQAWKEMQRSIFTNALKACNFSKVEDLPLISQPGQVILSGLLIMADWIASNEKYFPLIDLDTYECASERVQSGFTKWSNDRADTWEPEAYNKCVYQNRFDFEPREVQRKISEQISAASQPGIVILEAPMGSGKTEAALVAVEDLANKTHRTGMFFGLPTQATSNGIFPRVEEWLKHFEGEKSIRLIHGKAQLNEAFANLPKNSDIHGEDGIGVNEWFAGRKVAILDDFIVGTVDQILLAALKQKHLMLRHLGFSNKVIVIDEVHAYDAYMSVYLYQALRWFGAYQVPVVILSATLPVVKRNELLKSYMIGAGYKFTTVEKPQNFAKNEAYPLLTYNDGSTIKQFSDFEPGKNVKYEINPLPQIEKQEVVELIKKLTLHGGVVGVIVNTVRKSQELAAACVKCFGEEKVELLHSAFVATERYRKEKELLNTIGKNGNRPKFKIIIGTQVIEQSLDIDFDVLITELAPMDFLLQRMGRLHRHSGTPRPENLKNPQVYVLNATNCKFDKASTYVYSEYLLFRTEYYLPKEIELPKDISHLVQEVYADNELNLSVYSSKLQQNYNCYKDENISNTEKKEAKAKIYRLGIPLMRISEDKNLAEWIRNDNHSAELSDVKACAQVRDGIDVLEVIALKSCAGGYELLDVPGRLNPADNRTAMEIAKHTIKLPSAVYYGQGIDNIIEKLEDYYKKHFADWDNQRWLKGSLAIIFDKNNEFVLDKTLRLRYDNKYGLKVIAEDKNE</sequence>
<dbReference type="PANTHER" id="PTHR47963:SF9">
    <property type="entry name" value="CRISPR-ASSOCIATED ENDONUCLEASE_HELICASE CAS3"/>
    <property type="match status" value="1"/>
</dbReference>
<proteinExistence type="inferred from homology"/>
<dbReference type="NCBIfam" id="TIGR01596">
    <property type="entry name" value="cas3_HD"/>
    <property type="match status" value="1"/>
</dbReference>
<evidence type="ECO:0000256" key="5">
    <source>
        <dbReference type="ARBA" id="ARBA00022741"/>
    </source>
</evidence>
<protein>
    <submittedName>
        <fullName evidence="12">CRISPR-associated helicase Cas3</fullName>
    </submittedName>
</protein>
<dbReference type="InterPro" id="IPR054712">
    <property type="entry name" value="Cas3-like_dom"/>
</dbReference>
<keyword evidence="4" id="KW-0479">Metal-binding</keyword>
<dbReference type="Pfam" id="PF22590">
    <property type="entry name" value="Cas3-like_C_2"/>
    <property type="match status" value="1"/>
</dbReference>
<comment type="similarity">
    <text evidence="1">In the N-terminal section; belongs to the CRISPR-associated nuclease Cas3-HD family.</text>
</comment>
<dbReference type="NCBIfam" id="TIGR01587">
    <property type="entry name" value="cas3_core"/>
    <property type="match status" value="1"/>
</dbReference>
<evidence type="ECO:0000256" key="9">
    <source>
        <dbReference type="ARBA" id="ARBA00023118"/>
    </source>
</evidence>
<dbReference type="InterPro" id="IPR041372">
    <property type="entry name" value="Cas3_C"/>
</dbReference>
<evidence type="ECO:0000256" key="1">
    <source>
        <dbReference type="ARBA" id="ARBA00006847"/>
    </source>
</evidence>
<keyword evidence="6" id="KW-0378">Hydrolase</keyword>
<dbReference type="Pfam" id="PF00270">
    <property type="entry name" value="DEAD"/>
    <property type="match status" value="1"/>
</dbReference>